<reference evidence="1" key="1">
    <citation type="journal article" date="2014" name="Int. J. Syst. Evol. Microbiol.">
        <title>Complete genome sequence of Corynebacterium casei LMG S-19264T (=DSM 44701T), isolated from a smear-ripened cheese.</title>
        <authorList>
            <consortium name="US DOE Joint Genome Institute (JGI-PGF)"/>
            <person name="Walter F."/>
            <person name="Albersmeier A."/>
            <person name="Kalinowski J."/>
            <person name="Ruckert C."/>
        </authorList>
    </citation>
    <scope>NUCLEOTIDE SEQUENCE</scope>
    <source>
        <strain evidence="1">CGMCC 1.15367</strain>
    </source>
</reference>
<name>A0A916ZIY6_9HYPH</name>
<gene>
    <name evidence="1" type="ORF">GCM10011390_18930</name>
</gene>
<accession>A0A916ZIY6</accession>
<comment type="caution">
    <text evidence="1">The sequence shown here is derived from an EMBL/GenBank/DDBJ whole genome shotgun (WGS) entry which is preliminary data.</text>
</comment>
<keyword evidence="2" id="KW-1185">Reference proteome</keyword>
<protein>
    <submittedName>
        <fullName evidence="1">Uncharacterized protein</fullName>
    </submittedName>
</protein>
<organism evidence="1 2">
    <name type="scientific">Aureimonas endophytica</name>
    <dbReference type="NCBI Taxonomy" id="2027858"/>
    <lineage>
        <taxon>Bacteria</taxon>
        <taxon>Pseudomonadati</taxon>
        <taxon>Pseudomonadota</taxon>
        <taxon>Alphaproteobacteria</taxon>
        <taxon>Hyphomicrobiales</taxon>
        <taxon>Aurantimonadaceae</taxon>
        <taxon>Aureimonas</taxon>
    </lineage>
</organism>
<evidence type="ECO:0000313" key="1">
    <source>
        <dbReference type="EMBL" id="GGE00324.1"/>
    </source>
</evidence>
<dbReference type="AlphaFoldDB" id="A0A916ZIY6"/>
<dbReference type="Proteomes" id="UP000644699">
    <property type="component" value="Unassembled WGS sequence"/>
</dbReference>
<reference evidence="1" key="2">
    <citation type="submission" date="2020-09" db="EMBL/GenBank/DDBJ databases">
        <authorList>
            <person name="Sun Q."/>
            <person name="Zhou Y."/>
        </authorList>
    </citation>
    <scope>NUCLEOTIDE SEQUENCE</scope>
    <source>
        <strain evidence="1">CGMCC 1.15367</strain>
    </source>
</reference>
<dbReference type="EMBL" id="BMIQ01000002">
    <property type="protein sequence ID" value="GGE00324.1"/>
    <property type="molecule type" value="Genomic_DNA"/>
</dbReference>
<evidence type="ECO:0000313" key="2">
    <source>
        <dbReference type="Proteomes" id="UP000644699"/>
    </source>
</evidence>
<sequence>MPAVLAPEPCMPSRDLVSIRSRDLDHLARRYRELSVDFGRSMQGTLNEVATSSTKRMKSRFETDIDGGPTKWTAIKPGSTSGSVVTRKGTYDPNASAISSKIEVSPNQSRYLKYLLGVERERRAGDTGAADEWNFIPVADAYPYLDEQGVDPVYGQNLRQKTISRLMKRAAAQQKKLDDYRARGKPVQDTGPLRFGRIFFGRIGRTTGFFERPVGRPRDIKLLILAQKISRYDRSDGYLVPAWNDSVLAAARTIPMRMERRLNEALAARNGGGGGSGAGGPP</sequence>
<proteinExistence type="predicted"/>